<organism evidence="1 2">
    <name type="scientific">Beauveria bassiana</name>
    <name type="common">White muscardine disease fungus</name>
    <name type="synonym">Tritirachium shiotae</name>
    <dbReference type="NCBI Taxonomy" id="176275"/>
    <lineage>
        <taxon>Eukaryota</taxon>
        <taxon>Fungi</taxon>
        <taxon>Dikarya</taxon>
        <taxon>Ascomycota</taxon>
        <taxon>Pezizomycotina</taxon>
        <taxon>Sordariomycetes</taxon>
        <taxon>Hypocreomycetidae</taxon>
        <taxon>Hypocreales</taxon>
        <taxon>Cordycipitaceae</taxon>
        <taxon>Beauveria</taxon>
    </lineage>
</organism>
<dbReference type="OMA" id="ICVEAGW"/>
<evidence type="ECO:0000313" key="2">
    <source>
        <dbReference type="Proteomes" id="UP000235728"/>
    </source>
</evidence>
<dbReference type="AlphaFoldDB" id="A0A2N6N7V4"/>
<gene>
    <name evidence="1" type="ORF">BM221_010815</name>
</gene>
<protein>
    <submittedName>
        <fullName evidence="1">Uncharacterized protein</fullName>
    </submittedName>
</protein>
<dbReference type="InterPro" id="IPR012337">
    <property type="entry name" value="RNaseH-like_sf"/>
</dbReference>
<accession>A0A2N6N7V4</accession>
<dbReference type="Proteomes" id="UP000235728">
    <property type="component" value="Unassembled WGS sequence"/>
</dbReference>
<dbReference type="EMBL" id="MRVG01000026">
    <property type="protein sequence ID" value="PMB63344.1"/>
    <property type="molecule type" value="Genomic_DNA"/>
</dbReference>
<reference evidence="1 2" key="1">
    <citation type="journal article" date="2016" name="Appl. Microbiol. Biotechnol.">
        <title>Characterization of T-DNA insertion mutants with decreased virulence in the entomopathogenic fungus Beauveria bassiana JEF-007.</title>
        <authorList>
            <person name="Kim S."/>
            <person name="Lee S.J."/>
            <person name="Nai Y.S."/>
            <person name="Yu J.S."/>
            <person name="Lee M.R."/>
            <person name="Yang Y.T."/>
            <person name="Kim J.S."/>
        </authorList>
    </citation>
    <scope>NUCLEOTIDE SEQUENCE [LARGE SCALE GENOMIC DNA]</scope>
    <source>
        <strain evidence="1 2">JEF-007</strain>
    </source>
</reference>
<comment type="caution">
    <text evidence="1">The sequence shown here is derived from an EMBL/GenBank/DDBJ whole genome shotgun (WGS) entry which is preliminary data.</text>
</comment>
<dbReference type="SUPFAM" id="SSF53098">
    <property type="entry name" value="Ribonuclease H-like"/>
    <property type="match status" value="1"/>
</dbReference>
<evidence type="ECO:0000313" key="1">
    <source>
        <dbReference type="EMBL" id="PMB63344.1"/>
    </source>
</evidence>
<sequence>MDFLLEQFETAKETYANDSFMSRCCNSGWAKLDKYYSLTDRSPVYIAALVLSPQWKWDYIDNNWSADWRGPCRQQMQNFWVTEYKSTAITVPTQASETTSEVKNSFHQWAQRKKWNSLDQDEYTKYLLAPIVPSTILVA</sequence>
<proteinExistence type="predicted"/>
<name>A0A2N6N7V4_BEABA</name>